<dbReference type="AlphaFoldDB" id="A0A1T5LU40"/>
<dbReference type="InterPro" id="IPR000182">
    <property type="entry name" value="GNAT_dom"/>
</dbReference>
<dbReference type="InterPro" id="IPR016181">
    <property type="entry name" value="Acyl_CoA_acyltransferase"/>
</dbReference>
<dbReference type="Proteomes" id="UP000189777">
    <property type="component" value="Unassembled WGS sequence"/>
</dbReference>
<feature type="domain" description="N-acetyltransferase" evidence="3">
    <location>
        <begin position="10"/>
        <end position="167"/>
    </location>
</feature>
<dbReference type="Pfam" id="PF00583">
    <property type="entry name" value="Acetyltransf_1"/>
    <property type="match status" value="1"/>
</dbReference>
<organism evidence="4 5">
    <name type="scientific">Krasilnikoviella flava</name>
    <dbReference type="NCBI Taxonomy" id="526729"/>
    <lineage>
        <taxon>Bacteria</taxon>
        <taxon>Bacillati</taxon>
        <taxon>Actinomycetota</taxon>
        <taxon>Actinomycetes</taxon>
        <taxon>Micrococcales</taxon>
        <taxon>Promicromonosporaceae</taxon>
        <taxon>Krasilnikoviella</taxon>
    </lineage>
</organism>
<dbReference type="Gene3D" id="3.40.630.30">
    <property type="match status" value="1"/>
</dbReference>
<dbReference type="SUPFAM" id="SSF55729">
    <property type="entry name" value="Acyl-CoA N-acyltransferases (Nat)"/>
    <property type="match status" value="1"/>
</dbReference>
<proteinExistence type="predicted"/>
<dbReference type="PANTHER" id="PTHR43877">
    <property type="entry name" value="AMINOALKYLPHOSPHONATE N-ACETYLTRANSFERASE-RELATED-RELATED"/>
    <property type="match status" value="1"/>
</dbReference>
<dbReference type="RefSeq" id="WP_079576213.1">
    <property type="nucleotide sequence ID" value="NZ_FUZQ01000007.1"/>
</dbReference>
<evidence type="ECO:0000256" key="1">
    <source>
        <dbReference type="ARBA" id="ARBA00022679"/>
    </source>
</evidence>
<evidence type="ECO:0000256" key="2">
    <source>
        <dbReference type="ARBA" id="ARBA00023315"/>
    </source>
</evidence>
<sequence>MALFRETADVSVRPAVPGDEDAVTRVQVSAWRATHEVALGDGVVDALDTAAMRERWSRAISTPPGPGFAVLVALDGAEVVGFAAVGPGQLVALEVEPRHQRGGHGSRLLSAAVDRLRTDGAEQVVTWVLDDDAARERFLSSSGLGPDGTSRTLATGVRDVVERRWSAAI</sequence>
<dbReference type="CDD" id="cd04301">
    <property type="entry name" value="NAT_SF"/>
    <property type="match status" value="1"/>
</dbReference>
<dbReference type="EMBL" id="FUZQ01000007">
    <property type="protein sequence ID" value="SKC79119.1"/>
    <property type="molecule type" value="Genomic_DNA"/>
</dbReference>
<keyword evidence="1 4" id="KW-0808">Transferase</keyword>
<reference evidence="4 5" key="1">
    <citation type="submission" date="2017-02" db="EMBL/GenBank/DDBJ databases">
        <authorList>
            <person name="Peterson S.W."/>
        </authorList>
    </citation>
    <scope>NUCLEOTIDE SEQUENCE [LARGE SCALE GENOMIC DNA]</scope>
    <source>
        <strain evidence="4 5">DSM 21481</strain>
    </source>
</reference>
<accession>A0A1T5LU40</accession>
<evidence type="ECO:0000259" key="3">
    <source>
        <dbReference type="PROSITE" id="PS51186"/>
    </source>
</evidence>
<dbReference type="GO" id="GO:0016747">
    <property type="term" value="F:acyltransferase activity, transferring groups other than amino-acyl groups"/>
    <property type="evidence" value="ECO:0007669"/>
    <property type="project" value="InterPro"/>
</dbReference>
<dbReference type="STRING" id="526729.SAMN04324258_3890"/>
<keyword evidence="2" id="KW-0012">Acyltransferase</keyword>
<evidence type="ECO:0000313" key="4">
    <source>
        <dbReference type="EMBL" id="SKC79119.1"/>
    </source>
</evidence>
<name>A0A1T5LU40_9MICO</name>
<gene>
    <name evidence="4" type="ORF">SAMN04324258_3890</name>
</gene>
<evidence type="ECO:0000313" key="5">
    <source>
        <dbReference type="Proteomes" id="UP000189777"/>
    </source>
</evidence>
<dbReference type="PROSITE" id="PS51186">
    <property type="entry name" value="GNAT"/>
    <property type="match status" value="1"/>
</dbReference>
<protein>
    <submittedName>
        <fullName evidence="4">Predicted N-acetyltransferase YhbS</fullName>
    </submittedName>
</protein>
<dbReference type="OrthoDB" id="5243635at2"/>
<keyword evidence="5" id="KW-1185">Reference proteome</keyword>
<dbReference type="InterPro" id="IPR050832">
    <property type="entry name" value="Bact_Acetyltransf"/>
</dbReference>